<accession>A0A0E3ZJ70</accession>
<sequence>MAEINIERKKKPTWIWIILLLVVIALVAWALYELTDDDNEVEVDEAPTTGMVLPAEELPPLVYTAVA</sequence>
<keyword evidence="1" id="KW-0472">Membrane</keyword>
<feature type="transmembrane region" description="Helical" evidence="1">
    <location>
        <begin position="12"/>
        <end position="32"/>
    </location>
</feature>
<evidence type="ECO:0000313" key="2">
    <source>
        <dbReference type="EMBL" id="AKD05039.1"/>
    </source>
</evidence>
<keyword evidence="1" id="KW-1133">Transmembrane helix</keyword>
<dbReference type="Proteomes" id="UP000033109">
    <property type="component" value="Chromosome"/>
</dbReference>
<dbReference type="KEGG" id="pko:PKOR_20650"/>
<dbReference type="PATRIC" id="fig|400092.3.peg.4533"/>
<name>A0A0E3ZJ70_9BACT</name>
<dbReference type="AlphaFoldDB" id="A0A0E3ZJ70"/>
<organism evidence="2 3">
    <name type="scientific">Pontibacter korlensis</name>
    <dbReference type="NCBI Taxonomy" id="400092"/>
    <lineage>
        <taxon>Bacteria</taxon>
        <taxon>Pseudomonadati</taxon>
        <taxon>Bacteroidota</taxon>
        <taxon>Cytophagia</taxon>
        <taxon>Cytophagales</taxon>
        <taxon>Hymenobacteraceae</taxon>
        <taxon>Pontibacter</taxon>
    </lineage>
</organism>
<proteinExistence type="predicted"/>
<dbReference type="OrthoDB" id="854051at2"/>
<keyword evidence="1" id="KW-0812">Transmembrane</keyword>
<protein>
    <submittedName>
        <fullName evidence="2">Uncharacterized protein</fullName>
    </submittedName>
</protein>
<dbReference type="STRING" id="400092.PKOR_20650"/>
<evidence type="ECO:0000256" key="1">
    <source>
        <dbReference type="SAM" id="Phobius"/>
    </source>
</evidence>
<dbReference type="RefSeq" id="WP_046313194.1">
    <property type="nucleotide sequence ID" value="NZ_CBCSCY010000035.1"/>
</dbReference>
<dbReference type="HOGENOM" id="CLU_2808767_0_0_10"/>
<reference evidence="2 3" key="1">
    <citation type="journal article" date="2015" name="Sci. Rep.">
        <title>Unraveling adaptation of Pontibacter korlensis to radiation and infertility in desert through complete genome and comparative transcriptomic analysis.</title>
        <authorList>
            <person name="Dai J."/>
            <person name="Dai W."/>
            <person name="Qiu C."/>
            <person name="Yang Z."/>
            <person name="Zhang Y."/>
            <person name="Zhou M."/>
            <person name="Zhang L."/>
            <person name="Fang C."/>
            <person name="Gao Q."/>
            <person name="Yang Q."/>
            <person name="Li X."/>
            <person name="Wang Z."/>
            <person name="Wang Z."/>
            <person name="Jia Z."/>
            <person name="Chen X."/>
        </authorList>
    </citation>
    <scope>NUCLEOTIDE SEQUENCE [LARGE SCALE GENOMIC DNA]</scope>
    <source>
        <strain evidence="2 3">X14-1T</strain>
    </source>
</reference>
<gene>
    <name evidence="2" type="ORF">PKOR_20650</name>
</gene>
<dbReference type="EMBL" id="CP009621">
    <property type="protein sequence ID" value="AKD05039.1"/>
    <property type="molecule type" value="Genomic_DNA"/>
</dbReference>
<evidence type="ECO:0000313" key="3">
    <source>
        <dbReference type="Proteomes" id="UP000033109"/>
    </source>
</evidence>
<keyword evidence="3" id="KW-1185">Reference proteome</keyword>